<dbReference type="SUPFAM" id="SSF55785">
    <property type="entry name" value="PYP-like sensor domain (PAS domain)"/>
    <property type="match status" value="1"/>
</dbReference>
<evidence type="ECO:0000256" key="1">
    <source>
        <dbReference type="SAM" id="MobiDB-lite"/>
    </source>
</evidence>
<feature type="region of interest" description="Disordered" evidence="1">
    <location>
        <begin position="238"/>
        <end position="269"/>
    </location>
</feature>
<dbReference type="AlphaFoldDB" id="A0A098R215"/>
<dbReference type="Pfam" id="PF13596">
    <property type="entry name" value="PAS_10"/>
    <property type="match status" value="1"/>
</dbReference>
<feature type="region of interest" description="Disordered" evidence="1">
    <location>
        <begin position="387"/>
        <end position="434"/>
    </location>
</feature>
<dbReference type="EMBL" id="JNUP01000048">
    <property type="protein sequence ID" value="KGE72752.1"/>
    <property type="molecule type" value="Genomic_DNA"/>
</dbReference>
<comment type="caution">
    <text evidence="2">The sequence shown here is derived from an EMBL/GenBank/DDBJ whole genome shotgun (WGS) entry which is preliminary data.</text>
</comment>
<dbReference type="Gene3D" id="1.20.120.520">
    <property type="entry name" value="nmb1532 protein domain like"/>
    <property type="match status" value="1"/>
</dbReference>
<dbReference type="PANTHER" id="PTHR39966">
    <property type="entry name" value="BLL2471 PROTEIN-RELATED"/>
    <property type="match status" value="1"/>
</dbReference>
<evidence type="ECO:0000313" key="3">
    <source>
        <dbReference type="Proteomes" id="UP000029692"/>
    </source>
</evidence>
<dbReference type="STRING" id="1480694.DC28_05745"/>
<dbReference type="InterPro" id="IPR035965">
    <property type="entry name" value="PAS-like_dom_sf"/>
</dbReference>
<dbReference type="Gene3D" id="3.30.450.20">
    <property type="entry name" value="PAS domain"/>
    <property type="match status" value="1"/>
</dbReference>
<dbReference type="PANTHER" id="PTHR39966:SF3">
    <property type="entry name" value="DUF438 DOMAIN-CONTAINING PROTEIN"/>
    <property type="match status" value="1"/>
</dbReference>
<gene>
    <name evidence="2" type="ORF">DC28_05745</name>
</gene>
<sequence length="434" mass="48156">MAEYLENQTLTSRLEAYAQGLGQGKNTRSHFDDFQDDLSQAGPYEVNTVIHRIVDQELSKPEPDLLGLKTLVARFIRACGTGLEQSGIPAYPPESPLATLSRDHRTLQSHLARVSAAIKDWATNRGTRAGIPELIQALESALTPLKNHYQTLQNEVFPRLEKTAPDHHRCVQLMWTIQDDVLGWGNEVLGLLKNQGDFHAINTTLGRFILDARSLIYREERILFPVVHQMAGFTWQSPGTTRPATPEPHTAAGWETTGGQSPGPFRTPTGSLTAQQLQAIFKTLPVDITVIDSEDRVQYFSDTPDRVFPRSPGIIGRKVEDCHPPRSMHRVRSIVDDLKSRRKDKVQFWLNAGGTKVLIEYYALRDEEGRYLGTMECSQNIGPIQALSGEKRLEPPGGENLQEDDSPQAPPSHGASSPGEGRSRRPGQPPEAGV</sequence>
<evidence type="ECO:0000313" key="2">
    <source>
        <dbReference type="EMBL" id="KGE72752.1"/>
    </source>
</evidence>
<proteinExistence type="predicted"/>
<name>A0A098R215_9SPIO</name>
<organism evidence="2 3">
    <name type="scientific">Spirochaeta lutea</name>
    <dbReference type="NCBI Taxonomy" id="1480694"/>
    <lineage>
        <taxon>Bacteria</taxon>
        <taxon>Pseudomonadati</taxon>
        <taxon>Spirochaetota</taxon>
        <taxon>Spirochaetia</taxon>
        <taxon>Spirochaetales</taxon>
        <taxon>Spirochaetaceae</taxon>
        <taxon>Spirochaeta</taxon>
    </lineage>
</organism>
<dbReference type="eggNOG" id="COG2461">
    <property type="taxonomic scope" value="Bacteria"/>
</dbReference>
<dbReference type="Proteomes" id="UP000029692">
    <property type="component" value="Unassembled WGS sequence"/>
</dbReference>
<protein>
    <submittedName>
        <fullName evidence="2">Uncharacterized protein</fullName>
    </submittedName>
</protein>
<keyword evidence="3" id="KW-1185">Reference proteome</keyword>
<accession>A0A098R215</accession>
<reference evidence="2 3" key="1">
    <citation type="submission" date="2014-05" db="EMBL/GenBank/DDBJ databases">
        <title>De novo Genome Sequence of Spirocheata sp.</title>
        <authorList>
            <person name="Shivani Y."/>
            <person name="Subhash Y."/>
            <person name="Tushar L."/>
            <person name="Sasikala C."/>
            <person name="Ramana C.V."/>
        </authorList>
    </citation>
    <scope>NUCLEOTIDE SEQUENCE [LARGE SCALE GENOMIC DNA]</scope>
    <source>
        <strain evidence="2 3">JC230</strain>
    </source>
</reference>
<dbReference type="GO" id="GO:0005886">
    <property type="term" value="C:plasma membrane"/>
    <property type="evidence" value="ECO:0007669"/>
    <property type="project" value="TreeGrafter"/>
</dbReference>